<feature type="chain" id="PRO_5016586641" evidence="4">
    <location>
        <begin position="27"/>
        <end position="496"/>
    </location>
</feature>
<keyword evidence="3 6" id="KW-0378">Hydrolase</keyword>
<organism evidence="6 7">
    <name type="scientific">Nocardia puris</name>
    <dbReference type="NCBI Taxonomy" id="208602"/>
    <lineage>
        <taxon>Bacteria</taxon>
        <taxon>Bacillati</taxon>
        <taxon>Actinomycetota</taxon>
        <taxon>Actinomycetes</taxon>
        <taxon>Mycobacteriales</taxon>
        <taxon>Nocardiaceae</taxon>
        <taxon>Nocardia</taxon>
    </lineage>
</organism>
<proteinExistence type="inferred from homology"/>
<dbReference type="InterPro" id="IPR013595">
    <property type="entry name" value="Pept_S33_TAP-like_C"/>
</dbReference>
<dbReference type="Gene3D" id="3.40.50.1820">
    <property type="entry name" value="alpha/beta hydrolase"/>
    <property type="match status" value="1"/>
</dbReference>
<feature type="domain" description="Peptidase S33 tripeptidyl aminopeptidase-like C-terminal" evidence="5">
    <location>
        <begin position="391"/>
        <end position="493"/>
    </location>
</feature>
<keyword evidence="7" id="KW-1185">Reference proteome</keyword>
<evidence type="ECO:0000313" key="7">
    <source>
        <dbReference type="Proteomes" id="UP000252586"/>
    </source>
</evidence>
<dbReference type="RefSeq" id="WP_067511176.1">
    <property type="nucleotide sequence ID" value="NZ_QNRE01000002.1"/>
</dbReference>
<feature type="signal peptide" evidence="4">
    <location>
        <begin position="1"/>
        <end position="26"/>
    </location>
</feature>
<dbReference type="InterPro" id="IPR029058">
    <property type="entry name" value="AB_hydrolase_fold"/>
</dbReference>
<dbReference type="InterPro" id="IPR051601">
    <property type="entry name" value="Serine_prot/Carboxylest_S33"/>
</dbReference>
<dbReference type="STRING" id="1210090.GCA_001613185_04485"/>
<dbReference type="EMBL" id="QNRE01000002">
    <property type="protein sequence ID" value="RBO94414.1"/>
    <property type="molecule type" value="Genomic_DNA"/>
</dbReference>
<evidence type="ECO:0000256" key="2">
    <source>
        <dbReference type="ARBA" id="ARBA00022729"/>
    </source>
</evidence>
<evidence type="ECO:0000313" key="6">
    <source>
        <dbReference type="EMBL" id="RBO94414.1"/>
    </source>
</evidence>
<sequence length="496" mass="53403">MTRHRAVTRGLAVVAVLGMAGALASACSTTADEPAPTVTWGACPEDVVTEAAPSRLDCATVPVPLDYADPDGTRIDLTISRLASPNPDKRRGVLMLNPGGPGESGLAFSAFLVKLGLPASVTDSYDVIAMDTRGIKYSAPVHCGFTGEGPYIGNIPPYAVDDAAVLARATEVEAVARQCASNDSEGRLRHLSTANKARDLDRIRAALGEEKTNFLGYSYGTALGAAYASLFPERTDRIVLDSNVGTTHLDQDGMRRYSLGTEETFPAFAAWAAQRDDEYGLGRTPEEVRATYFELAHRLDDNPRPDMNGPAFRSVLFGLLFAESGYPALAELWQALRTDAPLPAPPRETPDLASYDNSWTVFLAVTCNDIDWPEDVETYRRAVAEDRDRYPLFGAAPANITPCAYWPFEPAEQPVEISQDGPSNILLVQNRRDVPTPHVGGEMLREQFGDRARLVSVDASGHGAYVLGKNACAQDVTTAYLVDGTMPEDDVSCAAP</sequence>
<evidence type="ECO:0000256" key="3">
    <source>
        <dbReference type="ARBA" id="ARBA00022801"/>
    </source>
</evidence>
<reference evidence="6 7" key="1">
    <citation type="submission" date="2018-06" db="EMBL/GenBank/DDBJ databases">
        <title>Genomic Encyclopedia of Type Strains, Phase IV (KMG-IV): sequencing the most valuable type-strain genomes for metagenomic binning, comparative biology and taxonomic classification.</title>
        <authorList>
            <person name="Goeker M."/>
        </authorList>
    </citation>
    <scope>NUCLEOTIDE SEQUENCE [LARGE SCALE GENOMIC DNA]</scope>
    <source>
        <strain evidence="6 7">DSM 44599</strain>
    </source>
</reference>
<dbReference type="PROSITE" id="PS51257">
    <property type="entry name" value="PROKAR_LIPOPROTEIN"/>
    <property type="match status" value="1"/>
</dbReference>
<comment type="caution">
    <text evidence="6">The sequence shown here is derived from an EMBL/GenBank/DDBJ whole genome shotgun (WGS) entry which is preliminary data.</text>
</comment>
<comment type="similarity">
    <text evidence="1">Belongs to the peptidase S33 family.</text>
</comment>
<dbReference type="GO" id="GO:0016787">
    <property type="term" value="F:hydrolase activity"/>
    <property type="evidence" value="ECO:0007669"/>
    <property type="project" value="UniProtKB-KW"/>
</dbReference>
<keyword evidence="2 4" id="KW-0732">Signal</keyword>
<dbReference type="PANTHER" id="PTHR43248">
    <property type="entry name" value="2-SUCCINYL-6-HYDROXY-2,4-CYCLOHEXADIENE-1-CARBOXYLATE SYNTHASE"/>
    <property type="match status" value="1"/>
</dbReference>
<evidence type="ECO:0000256" key="1">
    <source>
        <dbReference type="ARBA" id="ARBA00010088"/>
    </source>
</evidence>
<dbReference type="PANTHER" id="PTHR43248:SF29">
    <property type="entry name" value="TRIPEPTIDYL AMINOPEPTIDASE"/>
    <property type="match status" value="1"/>
</dbReference>
<protein>
    <submittedName>
        <fullName evidence="6">Alpha/beta hydrolase family protein</fullName>
    </submittedName>
</protein>
<dbReference type="AlphaFoldDB" id="A0A366DYS6"/>
<name>A0A366DYS6_9NOCA</name>
<accession>A0A366DYS6</accession>
<gene>
    <name evidence="6" type="ORF">DFR74_102837</name>
</gene>
<dbReference type="Pfam" id="PF08386">
    <property type="entry name" value="Abhydrolase_4"/>
    <property type="match status" value="1"/>
</dbReference>
<dbReference type="SUPFAM" id="SSF53474">
    <property type="entry name" value="alpha/beta-Hydrolases"/>
    <property type="match status" value="1"/>
</dbReference>
<evidence type="ECO:0000256" key="4">
    <source>
        <dbReference type="SAM" id="SignalP"/>
    </source>
</evidence>
<dbReference type="Proteomes" id="UP000252586">
    <property type="component" value="Unassembled WGS sequence"/>
</dbReference>
<evidence type="ECO:0000259" key="5">
    <source>
        <dbReference type="Pfam" id="PF08386"/>
    </source>
</evidence>